<sequence>MRYLVTGGAGFIGSNIAERLIKEGNFVRVLDNFSSGKEENLEFSKGLESDKFELIRGDIRDKDACDKAAKGVDYVLHQAALRSVPKSMKDPESYNDVNISGTLNLLQAAGKNKVKRLVFASSSSIYGDTDKFPEIETDLPRLISPYALSKLTGEYYCRIFSEFFNVETACLRYFNVFGPRQALDDEYAVVIPKFITCILNDEQPPIFGTGEQSRDFTFIDNVVEANILAATAPNIKHEVFNVANGKDNTVLQLVEALNKILGKDIKPKLLPVRAGDVFKTQADISKIEKLLGFKSKVNFEEGLKRTVAYFSEREKCLAK</sequence>
<name>A0A2H0LYP5_9BACT</name>
<dbReference type="InterPro" id="IPR036291">
    <property type="entry name" value="NAD(P)-bd_dom_sf"/>
</dbReference>
<dbReference type="Proteomes" id="UP000229641">
    <property type="component" value="Unassembled WGS sequence"/>
</dbReference>
<evidence type="ECO:0000313" key="4">
    <source>
        <dbReference type="Proteomes" id="UP000229641"/>
    </source>
</evidence>
<comment type="similarity">
    <text evidence="1">Belongs to the NAD(P)-dependent epimerase/dehydratase family.</text>
</comment>
<proteinExistence type="inferred from homology"/>
<dbReference type="SUPFAM" id="SSF51735">
    <property type="entry name" value="NAD(P)-binding Rossmann-fold domains"/>
    <property type="match status" value="1"/>
</dbReference>
<protein>
    <submittedName>
        <fullName evidence="3">LPS biosynthesis protein WbpP</fullName>
    </submittedName>
</protein>
<organism evidence="3 4">
    <name type="scientific">Candidatus Ghiorseimicrobium undicola</name>
    <dbReference type="NCBI Taxonomy" id="1974746"/>
    <lineage>
        <taxon>Bacteria</taxon>
        <taxon>Pseudomonadati</taxon>
        <taxon>Candidatus Omnitrophota</taxon>
        <taxon>Candidatus Ghiorseimicrobium</taxon>
    </lineage>
</organism>
<dbReference type="Gene3D" id="3.40.50.720">
    <property type="entry name" value="NAD(P)-binding Rossmann-like Domain"/>
    <property type="match status" value="1"/>
</dbReference>
<dbReference type="EMBL" id="PCWA01000037">
    <property type="protein sequence ID" value="PIQ89492.1"/>
    <property type="molecule type" value="Genomic_DNA"/>
</dbReference>
<feature type="domain" description="NAD-dependent epimerase/dehydratase" evidence="2">
    <location>
        <begin position="4"/>
        <end position="243"/>
    </location>
</feature>
<gene>
    <name evidence="3" type="ORF">COV72_02990</name>
</gene>
<evidence type="ECO:0000259" key="2">
    <source>
        <dbReference type="Pfam" id="PF01370"/>
    </source>
</evidence>
<dbReference type="CDD" id="cd05256">
    <property type="entry name" value="UDP_AE_SDR_e"/>
    <property type="match status" value="1"/>
</dbReference>
<reference evidence="3 4" key="1">
    <citation type="submission" date="2017-09" db="EMBL/GenBank/DDBJ databases">
        <title>Depth-based differentiation of microbial function through sediment-hosted aquifers and enrichment of novel symbionts in the deep terrestrial subsurface.</title>
        <authorList>
            <person name="Probst A.J."/>
            <person name="Ladd B."/>
            <person name="Jarett J.K."/>
            <person name="Geller-Mcgrath D.E."/>
            <person name="Sieber C.M."/>
            <person name="Emerson J.B."/>
            <person name="Anantharaman K."/>
            <person name="Thomas B.C."/>
            <person name="Malmstrom R."/>
            <person name="Stieglmeier M."/>
            <person name="Klingl A."/>
            <person name="Woyke T."/>
            <person name="Ryan C.M."/>
            <person name="Banfield J.F."/>
        </authorList>
    </citation>
    <scope>NUCLEOTIDE SEQUENCE [LARGE SCALE GENOMIC DNA]</scope>
    <source>
        <strain evidence="3">CG11_big_fil_rev_8_21_14_0_20_42_13</strain>
    </source>
</reference>
<evidence type="ECO:0000313" key="3">
    <source>
        <dbReference type="EMBL" id="PIQ89492.1"/>
    </source>
</evidence>
<dbReference type="PRINTS" id="PR01713">
    <property type="entry name" value="NUCEPIMERASE"/>
</dbReference>
<dbReference type="AlphaFoldDB" id="A0A2H0LYP5"/>
<dbReference type="PANTHER" id="PTHR43000">
    <property type="entry name" value="DTDP-D-GLUCOSE 4,6-DEHYDRATASE-RELATED"/>
    <property type="match status" value="1"/>
</dbReference>
<evidence type="ECO:0000256" key="1">
    <source>
        <dbReference type="ARBA" id="ARBA00007637"/>
    </source>
</evidence>
<accession>A0A2H0LYP5</accession>
<dbReference type="Pfam" id="PF01370">
    <property type="entry name" value="Epimerase"/>
    <property type="match status" value="1"/>
</dbReference>
<dbReference type="Gene3D" id="3.90.25.10">
    <property type="entry name" value="UDP-galactose 4-epimerase, domain 1"/>
    <property type="match status" value="1"/>
</dbReference>
<comment type="caution">
    <text evidence="3">The sequence shown here is derived from an EMBL/GenBank/DDBJ whole genome shotgun (WGS) entry which is preliminary data.</text>
</comment>
<dbReference type="InterPro" id="IPR001509">
    <property type="entry name" value="Epimerase_deHydtase"/>
</dbReference>